<dbReference type="PANTHER" id="PTHR12972">
    <property type="entry name" value="DOWNSTREAM NEIGHBOR OF SON"/>
    <property type="match status" value="1"/>
</dbReference>
<evidence type="ECO:0000256" key="5">
    <source>
        <dbReference type="ARBA" id="ARBA00025806"/>
    </source>
</evidence>
<keyword evidence="9" id="KW-0812">Transmembrane</keyword>
<gene>
    <name evidence="10" type="ORF">BN9_010880</name>
</gene>
<keyword evidence="2" id="KW-0217">Developmental protein</keyword>
<feature type="coiled-coil region" evidence="7">
    <location>
        <begin position="819"/>
        <end position="846"/>
    </location>
</feature>
<feature type="transmembrane region" description="Helical" evidence="9">
    <location>
        <begin position="1286"/>
        <end position="1309"/>
    </location>
</feature>
<dbReference type="Pfam" id="PF01066">
    <property type="entry name" value="CDP-OH_P_transf"/>
    <property type="match status" value="1"/>
</dbReference>
<protein>
    <submittedName>
        <fullName evidence="10">Uncharacterized protein</fullName>
    </submittedName>
</protein>
<evidence type="ECO:0000256" key="8">
    <source>
        <dbReference type="SAM" id="MobiDB-lite"/>
    </source>
</evidence>
<name>A0A024G0L6_9STRA</name>
<organism evidence="10 11">
    <name type="scientific">Albugo candida</name>
    <dbReference type="NCBI Taxonomy" id="65357"/>
    <lineage>
        <taxon>Eukaryota</taxon>
        <taxon>Sar</taxon>
        <taxon>Stramenopiles</taxon>
        <taxon>Oomycota</taxon>
        <taxon>Peronosporomycetes</taxon>
        <taxon>Albuginales</taxon>
        <taxon>Albuginaceae</taxon>
        <taxon>Albugo</taxon>
    </lineage>
</organism>
<dbReference type="PANTHER" id="PTHR12972:SF0">
    <property type="entry name" value="PROTEIN DOWNSTREAM NEIGHBOR OF SON"/>
    <property type="match status" value="1"/>
</dbReference>
<dbReference type="Gene3D" id="1.20.120.1760">
    <property type="match status" value="1"/>
</dbReference>
<keyword evidence="4" id="KW-0539">Nucleus</keyword>
<accession>A0A024G0L6</accession>
<evidence type="ECO:0000256" key="6">
    <source>
        <dbReference type="RuleBase" id="RU003750"/>
    </source>
</evidence>
<evidence type="ECO:0000313" key="10">
    <source>
        <dbReference type="EMBL" id="CCI40304.1"/>
    </source>
</evidence>
<comment type="caution">
    <text evidence="10">The sequence shown here is derived from an EMBL/GenBank/DDBJ whole genome shotgun (WGS) entry which is preliminary data.</text>
</comment>
<dbReference type="GO" id="GO:0033260">
    <property type="term" value="P:nuclear DNA replication"/>
    <property type="evidence" value="ECO:0007669"/>
    <property type="project" value="TreeGrafter"/>
</dbReference>
<keyword evidence="7" id="KW-0175">Coiled coil</keyword>
<feature type="transmembrane region" description="Helical" evidence="9">
    <location>
        <begin position="1080"/>
        <end position="1097"/>
    </location>
</feature>
<evidence type="ECO:0000313" key="11">
    <source>
        <dbReference type="Proteomes" id="UP000053237"/>
    </source>
</evidence>
<evidence type="ECO:0000256" key="3">
    <source>
        <dbReference type="ARBA" id="ARBA00022679"/>
    </source>
</evidence>
<dbReference type="GO" id="GO:0008654">
    <property type="term" value="P:phospholipid biosynthetic process"/>
    <property type="evidence" value="ECO:0007669"/>
    <property type="project" value="InterPro"/>
</dbReference>
<comment type="subcellular location">
    <subcellularLocation>
        <location evidence="1">Nucleus</location>
    </subcellularLocation>
</comment>
<dbReference type="Proteomes" id="UP000053237">
    <property type="component" value="Unassembled WGS sequence"/>
</dbReference>
<evidence type="ECO:0000256" key="4">
    <source>
        <dbReference type="ARBA" id="ARBA00023242"/>
    </source>
</evidence>
<feature type="coiled-coil region" evidence="7">
    <location>
        <begin position="565"/>
        <end position="599"/>
    </location>
</feature>
<feature type="region of interest" description="Disordered" evidence="8">
    <location>
        <begin position="41"/>
        <end position="77"/>
    </location>
</feature>
<keyword evidence="9" id="KW-1133">Transmembrane helix</keyword>
<dbReference type="GO" id="GO:0016020">
    <property type="term" value="C:membrane"/>
    <property type="evidence" value="ECO:0007669"/>
    <property type="project" value="InterPro"/>
</dbReference>
<feature type="transmembrane region" description="Helical" evidence="9">
    <location>
        <begin position="1052"/>
        <end position="1068"/>
    </location>
</feature>
<dbReference type="GO" id="GO:0016780">
    <property type="term" value="F:phosphotransferase activity, for other substituted phosphate groups"/>
    <property type="evidence" value="ECO:0007669"/>
    <property type="project" value="InterPro"/>
</dbReference>
<keyword evidence="11" id="KW-1185">Reference proteome</keyword>
<dbReference type="PROSITE" id="PS00379">
    <property type="entry name" value="CDP_ALCOHOL_P_TRANSF"/>
    <property type="match status" value="1"/>
</dbReference>
<dbReference type="GO" id="GO:0005634">
    <property type="term" value="C:nucleus"/>
    <property type="evidence" value="ECO:0007669"/>
    <property type="project" value="UniProtKB-SubCell"/>
</dbReference>
<feature type="transmembrane region" description="Helical" evidence="9">
    <location>
        <begin position="1256"/>
        <end position="1280"/>
    </location>
</feature>
<comment type="similarity">
    <text evidence="5">Belongs to the DONSON family.</text>
</comment>
<keyword evidence="9" id="KW-0472">Membrane</keyword>
<dbReference type="InterPro" id="IPR043130">
    <property type="entry name" value="CDP-OH_PTrfase_TM_dom"/>
</dbReference>
<dbReference type="EMBL" id="CAIX01000007">
    <property type="protein sequence ID" value="CCI40304.1"/>
    <property type="molecule type" value="Genomic_DNA"/>
</dbReference>
<feature type="transmembrane region" description="Helical" evidence="9">
    <location>
        <begin position="1146"/>
        <end position="1164"/>
    </location>
</feature>
<evidence type="ECO:0000256" key="2">
    <source>
        <dbReference type="ARBA" id="ARBA00022473"/>
    </source>
</evidence>
<dbReference type="InterPro" id="IPR048254">
    <property type="entry name" value="CDP_ALCOHOL_P_TRANSF_CS"/>
</dbReference>
<evidence type="ECO:0000256" key="7">
    <source>
        <dbReference type="SAM" id="Coils"/>
    </source>
</evidence>
<dbReference type="InParanoid" id="A0A024G0L6"/>
<sequence>METPVSNATLRDSTSFHPISNLICSCHLRRLSRNMTERILPMELKRRRKKDKQSEAKNGSDGRNCTNGKRRDQISAKLDIESGGCEEKIKASEGQDIPRSRIRDWFVKHSDTSKTRTSRLLKNKRRSIDMPKSLESNQSIPFELTPYAKVILITPASIPFLRPKASVQFEATKCFLSNNKETESADLPPERSWYHAMLYYMYPSETAPCRSSSVLKNGFMSKSRIACEEDNNESDFYKYYLQQWQDALRAAYHNYRLKAKTSPTLQLRSYFYVHTTEYTVCFYGESPKCEGSDAAKFSSFQKSFVEVYRQRYCSENSNIHQEQGKNKYKFRAVVTQSNARLRKDLTEANVSFRMPFCRSSEIQCQPISSDPPMRVSDTALVFEGHLQIHGLYEYLLNQKALSKRDLPTIYSQFPFLYATLQTLRVKNLGRIAHQKQPNVELSSESLLQSSRDEFGVELTGFIFPETLQKLLSVLQREWDRTELPNGICSDLIMEAIPQPLPCTQGLNILLTSNDVLSDVFSLDSKVNKKDTHEIELELAKKYFEKISWCKGHGSGTDTSYTLIKMTIQEETFMRIEEELQKEEEDDENMNELLSKHREELHQIISRQNLLSYNDTDIETLITTPEMSPQKTMLETQETYEHEQTASMTPNSEWSVLRKLSSAERLARIDRMNLAELSDIRGTKKAISDRNKEDFEETRILGKCFQFERKGAGTASKRSEQNDLSIDSIPVQQKLHFTGVEDSSENENGDQIFSNDQLRQYTKQLEGTLARFVEERDALIRNQAEFEKHASGIFPSLENLNNQLSRIVQEKMLHSQANPKDCSHSEVDIQRERLQELESELTRWRHDAVVNDQNHAIELQQIKAQIISLVASGKLGDEKMGLLSDSVRKLQTELQNAVEEIVKRHCRFETQIKSALKQNSHTQSTNYMQPTQSSHVIRIALAVEPEKLCTTSMYAQKISSPRNPSTCDTKDDENRNVIDAPKLIVRNIRARSEPFLEYLMEGTTKCNDRYRKAMSTKMYDVEELVDYYFHRRLAAVIATMISYLPIAITPNQITLLGLGIGWSAALFLYDAEFHSPLNFEPTTSLLLASMLIFSWIILDCVDGQVARLCGRGTRTGRILDGLVDSLVITPNFYVMGQVMSSHYGGTYMPLAVVGGLSTWVHAAIYDKIKNVYMENASSQSECNGETISSVHAEYLVAREKNAYSLDSVLLAIYVIYMKMQAAVIHSASVQPEKAASHNFLASCDDRYRDWYRRQHGYIVRVASLLGLSTHVVGLYVGYGAAIFDWNAIFYVQLYVIAMNATAVYALFLYANSRMQLGPTLYQKKS</sequence>
<reference evidence="10 11" key="1">
    <citation type="submission" date="2012-05" db="EMBL/GenBank/DDBJ databases">
        <title>Recombination and specialization in a pathogen metapopulation.</title>
        <authorList>
            <person name="Gardiner A."/>
            <person name="Kemen E."/>
            <person name="Schultz-Larsen T."/>
            <person name="MacLean D."/>
            <person name="Van Oosterhout C."/>
            <person name="Jones J.D.G."/>
        </authorList>
    </citation>
    <scope>NUCLEOTIDE SEQUENCE [LARGE SCALE GENOMIC DNA]</scope>
    <source>
        <strain evidence="10 11">Ac Nc2</strain>
    </source>
</reference>
<dbReference type="OrthoDB" id="99798at2759"/>
<evidence type="ECO:0000256" key="9">
    <source>
        <dbReference type="SAM" id="Phobius"/>
    </source>
</evidence>
<dbReference type="InterPro" id="IPR000462">
    <property type="entry name" value="CDP-OH_P_trans"/>
</dbReference>
<dbReference type="InterPro" id="IPR024861">
    <property type="entry name" value="Donson"/>
</dbReference>
<keyword evidence="3 6" id="KW-0808">Transferase</keyword>
<comment type="similarity">
    <text evidence="6">Belongs to the CDP-alcohol phosphatidyltransferase class-I family.</text>
</comment>
<proteinExistence type="inferred from homology"/>
<evidence type="ECO:0000256" key="1">
    <source>
        <dbReference type="ARBA" id="ARBA00004123"/>
    </source>
</evidence>